<evidence type="ECO:0000256" key="2">
    <source>
        <dbReference type="ARBA" id="ARBA00022837"/>
    </source>
</evidence>
<sequence length="266" mass="29757">MLINTHNLKHTVMQDQSDSGIVQSGPNRTTQSHGYSVPKWPKIELTSEFKEDIRKAFTMFDMTGEGTVSVDAVRVAFRALGYDTEVNEFKELRHQTKDVGGRVDFGEFLNLITDRMLSMDNDMDIGKSFELMDNGNKGYIDLEDLRITAQKLELPELYDDDFAAMLLGAQISDPAEELQKSYEERQKQARIRKGLSYGVDTTTAEAMAAAAVSGGTMMVPGMSGFQRARRLSSSGQPSPETLTVDLKQFSHLMKMTRPPVEDIKLL</sequence>
<keyword evidence="5" id="KW-1185">Reference proteome</keyword>
<gene>
    <name evidence="4" type="ORF">EG68_04063</name>
</gene>
<dbReference type="Gene3D" id="1.10.238.10">
    <property type="entry name" value="EF-hand"/>
    <property type="match status" value="2"/>
</dbReference>
<keyword evidence="1" id="KW-0677">Repeat</keyword>
<keyword evidence="2" id="KW-0106">Calcium</keyword>
<accession>A0A8S9Z6P2</accession>
<dbReference type="OrthoDB" id="343296at2759"/>
<dbReference type="InterPro" id="IPR050230">
    <property type="entry name" value="CALM/Myosin/TropC-like"/>
</dbReference>
<feature type="domain" description="EF-hand" evidence="3">
    <location>
        <begin position="120"/>
        <end position="155"/>
    </location>
</feature>
<evidence type="ECO:0000256" key="1">
    <source>
        <dbReference type="ARBA" id="ARBA00022737"/>
    </source>
</evidence>
<dbReference type="InterPro" id="IPR002048">
    <property type="entry name" value="EF_hand_dom"/>
</dbReference>
<dbReference type="Proteomes" id="UP000822476">
    <property type="component" value="Unassembled WGS sequence"/>
</dbReference>
<dbReference type="EMBL" id="JTDE01000410">
    <property type="protein sequence ID" value="KAF7261350.1"/>
    <property type="molecule type" value="Genomic_DNA"/>
</dbReference>
<dbReference type="PANTHER" id="PTHR23048:SF59">
    <property type="entry name" value="EF-HAND SUPERFAMILY PROTEIN"/>
    <property type="match status" value="1"/>
</dbReference>
<protein>
    <submittedName>
        <fullName evidence="4">Centrin-2</fullName>
    </submittedName>
</protein>
<proteinExistence type="predicted"/>
<evidence type="ECO:0000259" key="3">
    <source>
        <dbReference type="PROSITE" id="PS50222"/>
    </source>
</evidence>
<organism evidence="4 5">
    <name type="scientific">Paragonimus skrjabini miyazakii</name>
    <dbReference type="NCBI Taxonomy" id="59628"/>
    <lineage>
        <taxon>Eukaryota</taxon>
        <taxon>Metazoa</taxon>
        <taxon>Spiralia</taxon>
        <taxon>Lophotrochozoa</taxon>
        <taxon>Platyhelminthes</taxon>
        <taxon>Trematoda</taxon>
        <taxon>Digenea</taxon>
        <taxon>Plagiorchiida</taxon>
        <taxon>Troglotremata</taxon>
        <taxon>Troglotrematidae</taxon>
        <taxon>Paragonimus</taxon>
    </lineage>
</organism>
<dbReference type="AlphaFoldDB" id="A0A8S9Z6P2"/>
<evidence type="ECO:0000313" key="5">
    <source>
        <dbReference type="Proteomes" id="UP000822476"/>
    </source>
</evidence>
<dbReference type="SUPFAM" id="SSF47473">
    <property type="entry name" value="EF-hand"/>
    <property type="match status" value="1"/>
</dbReference>
<evidence type="ECO:0000313" key="4">
    <source>
        <dbReference type="EMBL" id="KAF7261350.1"/>
    </source>
</evidence>
<dbReference type="PROSITE" id="PS50222">
    <property type="entry name" value="EF_HAND_2"/>
    <property type="match status" value="2"/>
</dbReference>
<dbReference type="GO" id="GO:0005509">
    <property type="term" value="F:calcium ion binding"/>
    <property type="evidence" value="ECO:0007669"/>
    <property type="project" value="InterPro"/>
</dbReference>
<dbReference type="GO" id="GO:0016460">
    <property type="term" value="C:myosin II complex"/>
    <property type="evidence" value="ECO:0007669"/>
    <property type="project" value="TreeGrafter"/>
</dbReference>
<name>A0A8S9Z6P2_9TREM</name>
<comment type="caution">
    <text evidence="4">The sequence shown here is derived from an EMBL/GenBank/DDBJ whole genome shotgun (WGS) entry which is preliminary data.</text>
</comment>
<dbReference type="PANTHER" id="PTHR23048">
    <property type="entry name" value="MYOSIN LIGHT CHAIN 1, 3"/>
    <property type="match status" value="1"/>
</dbReference>
<dbReference type="FunFam" id="1.10.238.10:FF:000178">
    <property type="entry name" value="Calmodulin-2 A"/>
    <property type="match status" value="1"/>
</dbReference>
<feature type="domain" description="EF-hand" evidence="3">
    <location>
        <begin position="48"/>
        <end position="83"/>
    </location>
</feature>
<dbReference type="SMART" id="SM00054">
    <property type="entry name" value="EFh"/>
    <property type="match status" value="2"/>
</dbReference>
<reference evidence="4" key="1">
    <citation type="submission" date="2019-07" db="EMBL/GenBank/DDBJ databases">
        <title>Annotation for the trematode Paragonimus miyazaki's.</title>
        <authorList>
            <person name="Choi Y.-J."/>
        </authorList>
    </citation>
    <scope>NUCLEOTIDE SEQUENCE</scope>
    <source>
        <strain evidence="4">Japan</strain>
    </source>
</reference>
<dbReference type="InterPro" id="IPR011992">
    <property type="entry name" value="EF-hand-dom_pair"/>
</dbReference>